<comment type="subcellular location">
    <subcellularLocation>
        <location evidence="1 9">Cell inner membrane</location>
        <topology evidence="1 9">Multi-pass membrane protein</topology>
    </subcellularLocation>
</comment>
<keyword evidence="2 9" id="KW-0813">Transport</keyword>
<dbReference type="AlphaFoldDB" id="A0A286IBT5"/>
<feature type="domain" description="Tripartite ATP-independent periplasmic transporters DctQ component" evidence="10">
    <location>
        <begin position="26"/>
        <end position="160"/>
    </location>
</feature>
<accession>A0A286IBT5</accession>
<keyword evidence="7 9" id="KW-0472">Membrane</keyword>
<evidence type="ECO:0000256" key="2">
    <source>
        <dbReference type="ARBA" id="ARBA00022448"/>
    </source>
</evidence>
<evidence type="ECO:0000256" key="3">
    <source>
        <dbReference type="ARBA" id="ARBA00022475"/>
    </source>
</evidence>
<dbReference type="RefSeq" id="WP_097106834.1">
    <property type="nucleotide sequence ID" value="NZ_OCPC01000002.1"/>
</dbReference>
<gene>
    <name evidence="11" type="ORF">SAMN05877838_1634</name>
</gene>
<evidence type="ECO:0000256" key="8">
    <source>
        <dbReference type="ARBA" id="ARBA00038436"/>
    </source>
</evidence>
<evidence type="ECO:0000256" key="7">
    <source>
        <dbReference type="ARBA" id="ARBA00023136"/>
    </source>
</evidence>
<keyword evidence="3" id="KW-1003">Cell membrane</keyword>
<evidence type="ECO:0000256" key="4">
    <source>
        <dbReference type="ARBA" id="ARBA00022519"/>
    </source>
</evidence>
<dbReference type="Pfam" id="PF04290">
    <property type="entry name" value="DctQ"/>
    <property type="match status" value="1"/>
</dbReference>
<sequence>MTRLFNSVDAFSRLLSWIAQAVTVVLVISMIYEVVARYVFGAPTIWAFDISYMSTGTLFVLGAAYALKQDAHVRIDFLAQKMPVGIRRSIEGFVFVFLITPIFAGLSKFAIERAWRAFETGEVENVSPWAPLMWPFFAILAIGLVALTLQQLVHGLRVFRGDKDQPFKMEA</sequence>
<keyword evidence="5 9" id="KW-0812">Transmembrane</keyword>
<dbReference type="InterPro" id="IPR055348">
    <property type="entry name" value="DctQ"/>
</dbReference>
<evidence type="ECO:0000256" key="6">
    <source>
        <dbReference type="ARBA" id="ARBA00022989"/>
    </source>
</evidence>
<feature type="transmembrane region" description="Helical" evidence="9">
    <location>
        <begin position="131"/>
        <end position="153"/>
    </location>
</feature>
<dbReference type="Proteomes" id="UP000219465">
    <property type="component" value="Unassembled WGS sequence"/>
</dbReference>
<organism evidence="11 12">
    <name type="scientific">Hoeflea halophila</name>
    <dbReference type="NCBI Taxonomy" id="714899"/>
    <lineage>
        <taxon>Bacteria</taxon>
        <taxon>Pseudomonadati</taxon>
        <taxon>Pseudomonadota</taxon>
        <taxon>Alphaproteobacteria</taxon>
        <taxon>Hyphomicrobiales</taxon>
        <taxon>Rhizobiaceae</taxon>
        <taxon>Hoeflea</taxon>
    </lineage>
</organism>
<evidence type="ECO:0000256" key="9">
    <source>
        <dbReference type="RuleBase" id="RU369079"/>
    </source>
</evidence>
<evidence type="ECO:0000313" key="11">
    <source>
        <dbReference type="EMBL" id="SOE16754.1"/>
    </source>
</evidence>
<comment type="similarity">
    <text evidence="8 9">Belongs to the TRAP transporter small permease family.</text>
</comment>
<dbReference type="EMBL" id="OCPC01000002">
    <property type="protein sequence ID" value="SOE16754.1"/>
    <property type="molecule type" value="Genomic_DNA"/>
</dbReference>
<dbReference type="OrthoDB" id="9794346at2"/>
<dbReference type="PANTHER" id="PTHR35011:SF10">
    <property type="entry name" value="TRAP TRANSPORTER SMALL PERMEASE PROTEIN"/>
    <property type="match status" value="1"/>
</dbReference>
<dbReference type="InterPro" id="IPR007387">
    <property type="entry name" value="TRAP_DctQ"/>
</dbReference>
<proteinExistence type="inferred from homology"/>
<evidence type="ECO:0000256" key="5">
    <source>
        <dbReference type="ARBA" id="ARBA00022692"/>
    </source>
</evidence>
<dbReference type="GO" id="GO:0022857">
    <property type="term" value="F:transmembrane transporter activity"/>
    <property type="evidence" value="ECO:0007669"/>
    <property type="project" value="UniProtKB-UniRule"/>
</dbReference>
<comment type="function">
    <text evidence="9">Part of the tripartite ATP-independent periplasmic (TRAP) transport system.</text>
</comment>
<comment type="subunit">
    <text evidence="9">The complex comprises the extracytoplasmic solute receptor protein and the two transmembrane proteins.</text>
</comment>
<dbReference type="PANTHER" id="PTHR35011">
    <property type="entry name" value="2,3-DIKETO-L-GULONATE TRAP TRANSPORTER SMALL PERMEASE PROTEIN YIAM"/>
    <property type="match status" value="1"/>
</dbReference>
<evidence type="ECO:0000313" key="12">
    <source>
        <dbReference type="Proteomes" id="UP000219465"/>
    </source>
</evidence>
<feature type="transmembrane region" description="Helical" evidence="9">
    <location>
        <begin position="88"/>
        <end position="111"/>
    </location>
</feature>
<feature type="transmembrane region" description="Helical" evidence="9">
    <location>
        <begin position="12"/>
        <end position="32"/>
    </location>
</feature>
<protein>
    <recommendedName>
        <fullName evidence="9">TRAP transporter small permease protein</fullName>
    </recommendedName>
</protein>
<keyword evidence="4 9" id="KW-0997">Cell inner membrane</keyword>
<evidence type="ECO:0000259" key="10">
    <source>
        <dbReference type="Pfam" id="PF04290"/>
    </source>
</evidence>
<keyword evidence="12" id="KW-1185">Reference proteome</keyword>
<dbReference type="GO" id="GO:0015740">
    <property type="term" value="P:C4-dicarboxylate transport"/>
    <property type="evidence" value="ECO:0007669"/>
    <property type="project" value="TreeGrafter"/>
</dbReference>
<evidence type="ECO:0000256" key="1">
    <source>
        <dbReference type="ARBA" id="ARBA00004429"/>
    </source>
</evidence>
<reference evidence="12" key="1">
    <citation type="submission" date="2017-08" db="EMBL/GenBank/DDBJ databases">
        <authorList>
            <person name="Varghese N."/>
            <person name="Submissions S."/>
        </authorList>
    </citation>
    <scope>NUCLEOTIDE SEQUENCE [LARGE SCALE GENOMIC DNA]</scope>
    <source>
        <strain evidence="12">KCTC 23107</strain>
    </source>
</reference>
<dbReference type="GO" id="GO:0005886">
    <property type="term" value="C:plasma membrane"/>
    <property type="evidence" value="ECO:0007669"/>
    <property type="project" value="UniProtKB-SubCell"/>
</dbReference>
<feature type="transmembrane region" description="Helical" evidence="9">
    <location>
        <begin position="44"/>
        <end position="67"/>
    </location>
</feature>
<name>A0A286IBT5_9HYPH</name>
<keyword evidence="6 9" id="KW-1133">Transmembrane helix</keyword>